<keyword evidence="4 7" id="KW-0808">Transferase</keyword>
<dbReference type="InterPro" id="IPR012844">
    <property type="entry name" value="DhaM_N"/>
</dbReference>
<dbReference type="GO" id="GO:0016020">
    <property type="term" value="C:membrane"/>
    <property type="evidence" value="ECO:0007669"/>
    <property type="project" value="InterPro"/>
</dbReference>
<feature type="domain" description="PTS EIIA type-4" evidence="6">
    <location>
        <begin position="1"/>
        <end position="130"/>
    </location>
</feature>
<dbReference type="GO" id="GO:0047324">
    <property type="term" value="F:phosphoenolpyruvate-glycerone phosphotransferase activity"/>
    <property type="evidence" value="ECO:0007669"/>
    <property type="project" value="UniProtKB-EC"/>
</dbReference>
<dbReference type="EC" id="2.7.1.121" evidence="3"/>
<evidence type="ECO:0000259" key="6">
    <source>
        <dbReference type="PROSITE" id="PS51096"/>
    </source>
</evidence>
<protein>
    <recommendedName>
        <fullName evidence="3">phosphoenolpyruvate--glycerone phosphotransferase</fullName>
        <ecNumber evidence="3">2.7.1.121</ecNumber>
    </recommendedName>
</protein>
<dbReference type="KEGG" id="acae:HYG86_11055"/>
<gene>
    <name evidence="7" type="primary">dhaM</name>
    <name evidence="7" type="ORF">HYG86_11055</name>
</gene>
<dbReference type="PANTHER" id="PTHR38594">
    <property type="entry name" value="PEP-DEPENDENT DIHYDROXYACETONE KINASE, PHOSPHORYL DONOR SUBUNIT DHAM"/>
    <property type="match status" value="1"/>
</dbReference>
<dbReference type="GO" id="GO:0019563">
    <property type="term" value="P:glycerol catabolic process"/>
    <property type="evidence" value="ECO:0007669"/>
    <property type="project" value="InterPro"/>
</dbReference>
<comment type="catalytic activity">
    <reaction evidence="1">
        <text>dihydroxyacetone + phosphoenolpyruvate = dihydroxyacetone phosphate + pyruvate</text>
        <dbReference type="Rhea" id="RHEA:18381"/>
        <dbReference type="ChEBI" id="CHEBI:15361"/>
        <dbReference type="ChEBI" id="CHEBI:16016"/>
        <dbReference type="ChEBI" id="CHEBI:57642"/>
        <dbReference type="ChEBI" id="CHEBI:58702"/>
        <dbReference type="EC" id="2.7.1.121"/>
    </reaction>
</comment>
<name>A0A7G9W999_ALKCA</name>
<dbReference type="InterPro" id="IPR004701">
    <property type="entry name" value="PTS_EIIA_man-typ"/>
</dbReference>
<comment type="function">
    <text evidence="2">Component of the dihydroxyacetone kinase complex, which is responsible for the phosphoenolpyruvate (PEP)-dependent phosphorylation of dihydroxyacetone. DhaM serves as the phosphoryl donor. Is phosphorylated by phosphoenolpyruvate in an EI- and HPr-dependent reaction, and a phosphorelay system on histidine residues finally leads to phosphoryl transfer to DhaL and dihydroxyacetone.</text>
</comment>
<dbReference type="RefSeq" id="WP_213165625.1">
    <property type="nucleotide sequence ID" value="NZ_CP058559.1"/>
</dbReference>
<keyword evidence="7" id="KW-0418">Kinase</keyword>
<organism evidence="7 8">
    <name type="scientific">Alkalicella caledoniensis</name>
    <dbReference type="NCBI Taxonomy" id="2731377"/>
    <lineage>
        <taxon>Bacteria</taxon>
        <taxon>Bacillati</taxon>
        <taxon>Bacillota</taxon>
        <taxon>Clostridia</taxon>
        <taxon>Eubacteriales</taxon>
        <taxon>Proteinivoracaceae</taxon>
        <taxon>Alkalicella</taxon>
    </lineage>
</organism>
<dbReference type="Pfam" id="PF03610">
    <property type="entry name" value="EIIA-man"/>
    <property type="match status" value="1"/>
</dbReference>
<evidence type="ECO:0000256" key="4">
    <source>
        <dbReference type="ARBA" id="ARBA00022679"/>
    </source>
</evidence>
<dbReference type="InterPro" id="IPR036662">
    <property type="entry name" value="PTS_EIIA_man-typ_sf"/>
</dbReference>
<reference evidence="7 8" key="1">
    <citation type="submission" date="2020-07" db="EMBL/GenBank/DDBJ databases">
        <title>Alkalicella. sp. LB2 genome.</title>
        <authorList>
            <person name="Postec A."/>
            <person name="Quemeneur M."/>
        </authorList>
    </citation>
    <scope>NUCLEOTIDE SEQUENCE [LARGE SCALE GENOMIC DNA]</scope>
    <source>
        <strain evidence="7 8">LB2</strain>
    </source>
</reference>
<dbReference type="Proteomes" id="UP000516160">
    <property type="component" value="Chromosome"/>
</dbReference>
<dbReference type="AlphaFoldDB" id="A0A7G9W999"/>
<dbReference type="SUPFAM" id="SSF53062">
    <property type="entry name" value="PTS system fructose IIA component-like"/>
    <property type="match status" value="1"/>
</dbReference>
<dbReference type="InterPro" id="IPR039643">
    <property type="entry name" value="DhaM"/>
</dbReference>
<dbReference type="GO" id="GO:0009401">
    <property type="term" value="P:phosphoenolpyruvate-dependent sugar phosphotransferase system"/>
    <property type="evidence" value="ECO:0007669"/>
    <property type="project" value="InterPro"/>
</dbReference>
<sequence length="130" mass="13767">MVGMVIVSHSAKLAEGVKEIAEQLNDGSVQIELAGGVDGDIIGTSPVKIQNAIERLKDKKAILIFFDLGSAVMSSEMALELLDEEISGKVYLVNAPLVEGVIAATVQASTTDDIDSIIKIAQESKDIEKI</sequence>
<dbReference type="EMBL" id="CP058559">
    <property type="protein sequence ID" value="QNO15261.1"/>
    <property type="molecule type" value="Genomic_DNA"/>
</dbReference>
<dbReference type="PROSITE" id="PS51096">
    <property type="entry name" value="PTS_EIIA_TYPE_4"/>
    <property type="match status" value="1"/>
</dbReference>
<dbReference type="Gene3D" id="3.40.50.510">
    <property type="entry name" value="Phosphotransferase system, mannose-type IIA component"/>
    <property type="match status" value="1"/>
</dbReference>
<evidence type="ECO:0000256" key="5">
    <source>
        <dbReference type="ARBA" id="ARBA00046577"/>
    </source>
</evidence>
<accession>A0A7G9W999</accession>
<dbReference type="NCBIfam" id="TIGR02364">
    <property type="entry name" value="dha_pts"/>
    <property type="match status" value="1"/>
</dbReference>
<dbReference type="PANTHER" id="PTHR38594:SF1">
    <property type="entry name" value="PEP-DEPENDENT DIHYDROXYACETONE KINASE, PHOSPHORYL DONOR SUBUNIT DHAM"/>
    <property type="match status" value="1"/>
</dbReference>
<evidence type="ECO:0000313" key="8">
    <source>
        <dbReference type="Proteomes" id="UP000516160"/>
    </source>
</evidence>
<evidence type="ECO:0000256" key="1">
    <source>
        <dbReference type="ARBA" id="ARBA00001113"/>
    </source>
</evidence>
<evidence type="ECO:0000256" key="3">
    <source>
        <dbReference type="ARBA" id="ARBA00012095"/>
    </source>
</evidence>
<comment type="subunit">
    <text evidence="5">Homodimer. The dihydroxyacetone kinase complex is composed of a homodimer of DhaM, a homodimer of DhaK and the subunit DhaL.</text>
</comment>
<keyword evidence="8" id="KW-1185">Reference proteome</keyword>
<evidence type="ECO:0000313" key="7">
    <source>
        <dbReference type="EMBL" id="QNO15261.1"/>
    </source>
</evidence>
<evidence type="ECO:0000256" key="2">
    <source>
        <dbReference type="ARBA" id="ARBA00002788"/>
    </source>
</evidence>
<proteinExistence type="predicted"/>